<reference evidence="2" key="1">
    <citation type="submission" date="2022-11" db="EMBL/GenBank/DDBJ databases">
        <title>Centuries of genome instability and evolution in soft-shell clam transmissible cancer (bioRxiv).</title>
        <authorList>
            <person name="Hart S.F.M."/>
            <person name="Yonemitsu M.A."/>
            <person name="Giersch R.M."/>
            <person name="Beal B.F."/>
            <person name="Arriagada G."/>
            <person name="Davis B.W."/>
            <person name="Ostrander E.A."/>
            <person name="Goff S.P."/>
            <person name="Metzger M.J."/>
        </authorList>
    </citation>
    <scope>NUCLEOTIDE SEQUENCE</scope>
    <source>
        <strain evidence="2">MELC-2E11</strain>
        <tissue evidence="2">Siphon/mantle</tissue>
    </source>
</reference>
<name>A0ABY7FXR6_MYAAR</name>
<protein>
    <submittedName>
        <fullName evidence="2">PLXB2-like protein</fullName>
    </submittedName>
</protein>
<dbReference type="InterPro" id="IPR008936">
    <property type="entry name" value="Rho_GTPase_activation_prot"/>
</dbReference>
<dbReference type="Pfam" id="PF08337">
    <property type="entry name" value="Plexin_cytopl"/>
    <property type="match status" value="1"/>
</dbReference>
<gene>
    <name evidence="2" type="ORF">MAR_011531</name>
</gene>
<dbReference type="InterPro" id="IPR013548">
    <property type="entry name" value="Plexin_cytoplasmic_RasGAP_dom"/>
</dbReference>
<evidence type="ECO:0000313" key="2">
    <source>
        <dbReference type="EMBL" id="WAR25827.1"/>
    </source>
</evidence>
<sequence>MKDDRRKSLLFYKHTSRGHHFYSIRIWAMLIKTPSILFDINAPSYVTESLDVISQVFIESFSRTEQAVSKESPTQKLIFRNELLKYRTHVQEFYKTVKENVQKPDELRQYLTSINRNQQETTFNKNAALYRLYEQIKPYTDEVL</sequence>
<dbReference type="InterPro" id="IPR031148">
    <property type="entry name" value="Plexin"/>
</dbReference>
<accession>A0ABY7FXR6</accession>
<dbReference type="Proteomes" id="UP001164746">
    <property type="component" value="Chromosome 14"/>
</dbReference>
<dbReference type="Gene3D" id="1.10.506.10">
    <property type="entry name" value="GTPase Activation - p120gap, domain 1"/>
    <property type="match status" value="1"/>
</dbReference>
<keyword evidence="3" id="KW-1185">Reference proteome</keyword>
<dbReference type="PANTHER" id="PTHR22625">
    <property type="entry name" value="PLEXIN"/>
    <property type="match status" value="1"/>
</dbReference>
<evidence type="ECO:0000313" key="3">
    <source>
        <dbReference type="Proteomes" id="UP001164746"/>
    </source>
</evidence>
<feature type="non-terminal residue" evidence="2">
    <location>
        <position position="1"/>
    </location>
</feature>
<dbReference type="PANTHER" id="PTHR22625:SF4">
    <property type="entry name" value="PLEXIN-C1"/>
    <property type="match status" value="1"/>
</dbReference>
<organism evidence="2 3">
    <name type="scientific">Mya arenaria</name>
    <name type="common">Soft-shell clam</name>
    <dbReference type="NCBI Taxonomy" id="6604"/>
    <lineage>
        <taxon>Eukaryota</taxon>
        <taxon>Metazoa</taxon>
        <taxon>Spiralia</taxon>
        <taxon>Lophotrochozoa</taxon>
        <taxon>Mollusca</taxon>
        <taxon>Bivalvia</taxon>
        <taxon>Autobranchia</taxon>
        <taxon>Heteroconchia</taxon>
        <taxon>Euheterodonta</taxon>
        <taxon>Imparidentia</taxon>
        <taxon>Neoheterodontei</taxon>
        <taxon>Myida</taxon>
        <taxon>Myoidea</taxon>
        <taxon>Myidae</taxon>
        <taxon>Mya</taxon>
    </lineage>
</organism>
<proteinExistence type="predicted"/>
<evidence type="ECO:0000259" key="1">
    <source>
        <dbReference type="Pfam" id="PF08337"/>
    </source>
</evidence>
<feature type="domain" description="Plexin cytoplasmic RasGAP" evidence="1">
    <location>
        <begin position="24"/>
        <end position="143"/>
    </location>
</feature>
<dbReference type="EMBL" id="CP111025">
    <property type="protein sequence ID" value="WAR25827.1"/>
    <property type="molecule type" value="Genomic_DNA"/>
</dbReference>